<name>A0A1G6Z0N3_9BRAD</name>
<dbReference type="Proteomes" id="UP000199245">
    <property type="component" value="Unassembled WGS sequence"/>
</dbReference>
<dbReference type="AlphaFoldDB" id="A0A1G6Z0N3"/>
<dbReference type="EMBL" id="FMZW01000017">
    <property type="protein sequence ID" value="SDD96111.1"/>
    <property type="molecule type" value="Genomic_DNA"/>
</dbReference>
<organism evidence="1 2">
    <name type="scientific">Bradyrhizobium brasilense</name>
    <dbReference type="NCBI Taxonomy" id="1419277"/>
    <lineage>
        <taxon>Bacteria</taxon>
        <taxon>Pseudomonadati</taxon>
        <taxon>Pseudomonadota</taxon>
        <taxon>Alphaproteobacteria</taxon>
        <taxon>Hyphomicrobiales</taxon>
        <taxon>Nitrobacteraceae</taxon>
        <taxon>Bradyrhizobium</taxon>
    </lineage>
</organism>
<accession>A0A1G6Z0N3</accession>
<reference evidence="1 2" key="1">
    <citation type="submission" date="2016-10" db="EMBL/GenBank/DDBJ databases">
        <authorList>
            <person name="de Groot N.N."/>
        </authorList>
    </citation>
    <scope>NUCLEOTIDE SEQUENCE [LARGE SCALE GENOMIC DNA]</scope>
    <source>
        <strain evidence="1 2">R5</strain>
    </source>
</reference>
<evidence type="ECO:0000313" key="1">
    <source>
        <dbReference type="EMBL" id="SDD96111.1"/>
    </source>
</evidence>
<gene>
    <name evidence="1" type="ORF">SAMN05216337_1017165</name>
</gene>
<evidence type="ECO:0000313" key="2">
    <source>
        <dbReference type="Proteomes" id="UP000199245"/>
    </source>
</evidence>
<sequence>MPDKTISMLEVERYTHIECRCRSCRNWVAVPFDMIRRQRPRWLLSAITIEDLGKKMPCGKCGSRDVEYKPMRQEDAPGYAKRY</sequence>
<proteinExistence type="predicted"/>
<dbReference type="RefSeq" id="WP_143029609.1">
    <property type="nucleotide sequence ID" value="NZ_FMZW01000017.1"/>
</dbReference>
<protein>
    <submittedName>
        <fullName evidence="1">Uncharacterized protein</fullName>
    </submittedName>
</protein>